<dbReference type="EMBL" id="JAAVTK010000012">
    <property type="protein sequence ID" value="NKI90899.1"/>
    <property type="molecule type" value="Genomic_DNA"/>
</dbReference>
<name>A0ABX1HLZ4_9BACT</name>
<organism evidence="2 3">
    <name type="scientific">Hymenobacter artigasi</name>
    <dbReference type="NCBI Taxonomy" id="2719616"/>
    <lineage>
        <taxon>Bacteria</taxon>
        <taxon>Pseudomonadati</taxon>
        <taxon>Bacteroidota</taxon>
        <taxon>Cytophagia</taxon>
        <taxon>Cytophagales</taxon>
        <taxon>Hymenobacteraceae</taxon>
        <taxon>Hymenobacter</taxon>
    </lineage>
</organism>
<evidence type="ECO:0000313" key="3">
    <source>
        <dbReference type="Proteomes" id="UP000717634"/>
    </source>
</evidence>
<protein>
    <submittedName>
        <fullName evidence="2">Uncharacterized protein</fullName>
    </submittedName>
</protein>
<reference evidence="2 3" key="1">
    <citation type="submission" date="2020-03" db="EMBL/GenBank/DDBJ databases">
        <title>Genomic Encyclopedia of Type Strains, Phase IV (KMG-V): Genome sequencing to study the core and pangenomes of soil and plant-associated prokaryotes.</title>
        <authorList>
            <person name="Whitman W."/>
        </authorList>
    </citation>
    <scope>NUCLEOTIDE SEQUENCE [LARGE SCALE GENOMIC DNA]</scope>
    <source>
        <strain evidence="2 3">1B</strain>
    </source>
</reference>
<evidence type="ECO:0000313" key="2">
    <source>
        <dbReference type="EMBL" id="NKI90899.1"/>
    </source>
</evidence>
<comment type="caution">
    <text evidence="2">The sequence shown here is derived from an EMBL/GenBank/DDBJ whole genome shotgun (WGS) entry which is preliminary data.</text>
</comment>
<evidence type="ECO:0000256" key="1">
    <source>
        <dbReference type="SAM" id="MobiDB-lite"/>
    </source>
</evidence>
<proteinExistence type="predicted"/>
<gene>
    <name evidence="2" type="ORF">HBN54_003511</name>
</gene>
<feature type="region of interest" description="Disordered" evidence="1">
    <location>
        <begin position="1"/>
        <end position="24"/>
    </location>
</feature>
<keyword evidence="3" id="KW-1185">Reference proteome</keyword>
<dbReference type="Proteomes" id="UP000717634">
    <property type="component" value="Unassembled WGS sequence"/>
</dbReference>
<accession>A0ABX1HLZ4</accession>
<sequence length="45" mass="4782">MPVPPVPAAAVRPRRPSQAATSAPPSKAIIPHLLFFPPLFIPLTL</sequence>